<dbReference type="AlphaFoldDB" id="K0SS58"/>
<feature type="compositionally biased region" description="Basic residues" evidence="1">
    <location>
        <begin position="72"/>
        <end position="84"/>
    </location>
</feature>
<reference evidence="2 3" key="1">
    <citation type="journal article" date="2012" name="Genome Biol.">
        <title>Genome and low-iron response of an oceanic diatom adapted to chronic iron limitation.</title>
        <authorList>
            <person name="Lommer M."/>
            <person name="Specht M."/>
            <person name="Roy A.S."/>
            <person name="Kraemer L."/>
            <person name="Andreson R."/>
            <person name="Gutowska M.A."/>
            <person name="Wolf J."/>
            <person name="Bergner S.V."/>
            <person name="Schilhabel M.B."/>
            <person name="Klostermeier U.C."/>
            <person name="Beiko R.G."/>
            <person name="Rosenstiel P."/>
            <person name="Hippler M."/>
            <person name="Laroche J."/>
        </authorList>
    </citation>
    <scope>NUCLEOTIDE SEQUENCE [LARGE SCALE GENOMIC DNA]</scope>
    <source>
        <strain evidence="2 3">CCMP1005</strain>
    </source>
</reference>
<evidence type="ECO:0000313" key="3">
    <source>
        <dbReference type="Proteomes" id="UP000266841"/>
    </source>
</evidence>
<feature type="region of interest" description="Disordered" evidence="1">
    <location>
        <begin position="55"/>
        <end position="89"/>
    </location>
</feature>
<feature type="non-terminal residue" evidence="2">
    <location>
        <position position="1"/>
    </location>
</feature>
<sequence length="282" mass="31055">EQDVEIHVRCAVRNRSSGIGLPPEVDRGTSCTATSVSAKRGGQIVLRRARACGRRESTAGLGGPRSGLIPRPLHRSRPNQRRRSAAVGPTSVNVERSLMAIGWQVPANWWTRDHNLCIATSWITVARALGVDYRKVETQGPVKFVALTPNSDDLITSRCSIFDGSPENTVRLRCTRKRGARLFETTRRGKGSRTERELFFLGPLPRSREGNNPSAPPSVVARRFNAARDGGTLRPQRNLCVKLGGLAPGDIYVFCEMWKRRRFLSALCTMKGIAKGVGELQA</sequence>
<evidence type="ECO:0000313" key="2">
    <source>
        <dbReference type="EMBL" id="EJK67819.1"/>
    </source>
</evidence>
<proteinExistence type="predicted"/>
<dbReference type="Proteomes" id="UP000266841">
    <property type="component" value="Unassembled WGS sequence"/>
</dbReference>
<organism evidence="2 3">
    <name type="scientific">Thalassiosira oceanica</name>
    <name type="common">Marine diatom</name>
    <dbReference type="NCBI Taxonomy" id="159749"/>
    <lineage>
        <taxon>Eukaryota</taxon>
        <taxon>Sar</taxon>
        <taxon>Stramenopiles</taxon>
        <taxon>Ochrophyta</taxon>
        <taxon>Bacillariophyta</taxon>
        <taxon>Coscinodiscophyceae</taxon>
        <taxon>Thalassiosirophycidae</taxon>
        <taxon>Thalassiosirales</taxon>
        <taxon>Thalassiosiraceae</taxon>
        <taxon>Thalassiosira</taxon>
    </lineage>
</organism>
<accession>K0SS58</accession>
<keyword evidence="3" id="KW-1185">Reference proteome</keyword>
<evidence type="ECO:0000256" key="1">
    <source>
        <dbReference type="SAM" id="MobiDB-lite"/>
    </source>
</evidence>
<gene>
    <name evidence="2" type="ORF">THAOC_11084</name>
</gene>
<dbReference type="EMBL" id="AGNL01012566">
    <property type="protein sequence ID" value="EJK67819.1"/>
    <property type="molecule type" value="Genomic_DNA"/>
</dbReference>
<name>K0SS58_THAOC</name>
<protein>
    <submittedName>
        <fullName evidence="2">Uncharacterized protein</fullName>
    </submittedName>
</protein>
<comment type="caution">
    <text evidence="2">The sequence shown here is derived from an EMBL/GenBank/DDBJ whole genome shotgun (WGS) entry which is preliminary data.</text>
</comment>